<feature type="region of interest" description="Disordered" evidence="1">
    <location>
        <begin position="43"/>
        <end position="136"/>
    </location>
</feature>
<organism evidence="3 4">
    <name type="scientific">Secundilactobacillus similis DSM 23365 = JCM 2765</name>
    <dbReference type="NCBI Taxonomy" id="1423804"/>
    <lineage>
        <taxon>Bacteria</taxon>
        <taxon>Bacillati</taxon>
        <taxon>Bacillota</taxon>
        <taxon>Bacilli</taxon>
        <taxon>Lactobacillales</taxon>
        <taxon>Lactobacillaceae</taxon>
        <taxon>Secundilactobacillus</taxon>
    </lineage>
</organism>
<proteinExistence type="predicted"/>
<dbReference type="EMBL" id="AYZM01000134">
    <property type="protein sequence ID" value="KRN19927.1"/>
    <property type="molecule type" value="Genomic_DNA"/>
</dbReference>
<name>A0A0R2F365_9LACO</name>
<sequence length="262" mass="27033">MSKKRIVALVLSLVVIFGLGFAGYKTLHQSAATNADNTYTTTQKKADKSSSSSASSSAASSSEQKAAAQSESTGTKSTSGNTTADSASNESISKLGSGKSGTTTGTKSNGSTQTTGSKSAATTNTTAKTHRSASAATATASHRAVCSIVVRGPIKEGNKVLMSQSNVTIHSGDKVSTVLTRVAKAKHIAVAYQGTGNSVYIRGIAGLFEFDKGSGSGWLYEVNNKFPGYSAGKYKVKNGDKIQWVYTANLGKDRHAPVSGQR</sequence>
<keyword evidence="3" id="KW-0449">Lipoprotein</keyword>
<dbReference type="STRING" id="1423804.FD14_GL001556"/>
<dbReference type="Gene3D" id="2.170.130.30">
    <property type="match status" value="1"/>
</dbReference>
<dbReference type="InterPro" id="IPR027954">
    <property type="entry name" value="Transcobalamin-like_C"/>
</dbReference>
<evidence type="ECO:0000256" key="1">
    <source>
        <dbReference type="SAM" id="MobiDB-lite"/>
    </source>
</evidence>
<dbReference type="AlphaFoldDB" id="A0A0R2F365"/>
<reference evidence="3 4" key="1">
    <citation type="journal article" date="2015" name="Genome Announc.">
        <title>Expanding the biotechnology potential of lactobacilli through comparative genomics of 213 strains and associated genera.</title>
        <authorList>
            <person name="Sun Z."/>
            <person name="Harris H.M."/>
            <person name="McCann A."/>
            <person name="Guo C."/>
            <person name="Argimon S."/>
            <person name="Zhang W."/>
            <person name="Yang X."/>
            <person name="Jeffery I.B."/>
            <person name="Cooney J.C."/>
            <person name="Kagawa T.F."/>
            <person name="Liu W."/>
            <person name="Song Y."/>
            <person name="Salvetti E."/>
            <person name="Wrobel A."/>
            <person name="Rasinkangas P."/>
            <person name="Parkhill J."/>
            <person name="Rea M.C."/>
            <person name="O'Sullivan O."/>
            <person name="Ritari J."/>
            <person name="Douillard F.P."/>
            <person name="Paul Ross R."/>
            <person name="Yang R."/>
            <person name="Briner A.E."/>
            <person name="Felis G.E."/>
            <person name="de Vos W.M."/>
            <person name="Barrangou R."/>
            <person name="Klaenhammer T.R."/>
            <person name="Caufield P.W."/>
            <person name="Cui Y."/>
            <person name="Zhang H."/>
            <person name="O'Toole P.W."/>
        </authorList>
    </citation>
    <scope>NUCLEOTIDE SEQUENCE [LARGE SCALE GENOMIC DNA]</scope>
    <source>
        <strain evidence="3 4">DSM 23365</strain>
    </source>
</reference>
<accession>A0A0R2F365</accession>
<dbReference type="OrthoDB" id="2356646at2"/>
<dbReference type="RefSeq" id="WP_054736029.1">
    <property type="nucleotide sequence ID" value="NZ_AYZM01000134.1"/>
</dbReference>
<feature type="compositionally biased region" description="Low complexity" evidence="1">
    <location>
        <begin position="49"/>
        <end position="83"/>
    </location>
</feature>
<dbReference type="Proteomes" id="UP000051442">
    <property type="component" value="Unassembled WGS sequence"/>
</dbReference>
<evidence type="ECO:0000313" key="3">
    <source>
        <dbReference type="EMBL" id="KRN19927.1"/>
    </source>
</evidence>
<keyword evidence="4" id="KW-1185">Reference proteome</keyword>
<gene>
    <name evidence="3" type="ORF">FD14_GL001556</name>
</gene>
<dbReference type="Pfam" id="PF14478">
    <property type="entry name" value="DUF4430"/>
    <property type="match status" value="1"/>
</dbReference>
<comment type="caution">
    <text evidence="3">The sequence shown here is derived from an EMBL/GenBank/DDBJ whole genome shotgun (WGS) entry which is preliminary data.</text>
</comment>
<feature type="compositionally biased region" description="Low complexity" evidence="1">
    <location>
        <begin position="93"/>
        <end position="136"/>
    </location>
</feature>
<evidence type="ECO:0000259" key="2">
    <source>
        <dbReference type="Pfam" id="PF14478"/>
    </source>
</evidence>
<protein>
    <submittedName>
        <fullName evidence="3">Metal ion ABC transporter, substrate-binding lipoprotein</fullName>
    </submittedName>
</protein>
<evidence type="ECO:0000313" key="4">
    <source>
        <dbReference type="Proteomes" id="UP000051442"/>
    </source>
</evidence>
<feature type="domain" description="Transcobalamin-like C-terminal" evidence="2">
    <location>
        <begin position="172"/>
        <end position="247"/>
    </location>
</feature>
<dbReference type="PATRIC" id="fig|1423804.4.peg.1682"/>